<dbReference type="GO" id="GO:0030246">
    <property type="term" value="F:carbohydrate binding"/>
    <property type="evidence" value="ECO:0007669"/>
    <property type="project" value="UniProtKB-UniRule"/>
</dbReference>
<dbReference type="EC" id="3.2.1.39" evidence="3"/>
<keyword evidence="6" id="KW-0326">Glycosidase</keyword>
<dbReference type="PROSITE" id="PS52008">
    <property type="entry name" value="GH81"/>
    <property type="match status" value="1"/>
</dbReference>
<dbReference type="GO" id="GO:0071555">
    <property type="term" value="P:cell wall organization"/>
    <property type="evidence" value="ECO:0007669"/>
    <property type="project" value="UniProtKB-KW"/>
</dbReference>
<dbReference type="Pfam" id="PF00041">
    <property type="entry name" value="fn3"/>
    <property type="match status" value="2"/>
</dbReference>
<dbReference type="Gene3D" id="2.60.40.10">
    <property type="entry name" value="Immunoglobulins"/>
    <property type="match status" value="3"/>
</dbReference>
<feature type="domain" description="Fibronectin type-III" evidence="11">
    <location>
        <begin position="1060"/>
        <end position="1151"/>
    </location>
</feature>
<evidence type="ECO:0000313" key="13">
    <source>
        <dbReference type="EMBL" id="MDO6422413.1"/>
    </source>
</evidence>
<evidence type="ECO:0000256" key="10">
    <source>
        <dbReference type="SAM" id="SignalP"/>
    </source>
</evidence>
<dbReference type="InterPro" id="IPR036116">
    <property type="entry name" value="FN3_sf"/>
</dbReference>
<dbReference type="Pfam" id="PF17652">
    <property type="entry name" value="Glyco_hydro81C"/>
    <property type="match status" value="1"/>
</dbReference>
<dbReference type="PANTHER" id="PTHR31983:SF0">
    <property type="entry name" value="GLUCAN ENDO-1,3-BETA-D-GLUCOSIDASE 2"/>
    <property type="match status" value="1"/>
</dbReference>
<evidence type="ECO:0000256" key="9">
    <source>
        <dbReference type="SAM" id="MobiDB-lite"/>
    </source>
</evidence>
<dbReference type="InterPro" id="IPR040720">
    <property type="entry name" value="GH81_C"/>
</dbReference>
<dbReference type="PROSITE" id="PS50853">
    <property type="entry name" value="FN3"/>
    <property type="match status" value="2"/>
</dbReference>
<organism evidence="13 14">
    <name type="scientific">Saccharophagus degradans</name>
    <dbReference type="NCBI Taxonomy" id="86304"/>
    <lineage>
        <taxon>Bacteria</taxon>
        <taxon>Pseudomonadati</taxon>
        <taxon>Pseudomonadota</taxon>
        <taxon>Gammaproteobacteria</taxon>
        <taxon>Cellvibrionales</taxon>
        <taxon>Cellvibrionaceae</taxon>
        <taxon>Saccharophagus</taxon>
    </lineage>
</organism>
<evidence type="ECO:0000256" key="7">
    <source>
        <dbReference type="ARBA" id="ARBA00023316"/>
    </source>
</evidence>
<dbReference type="InterPro" id="IPR003961">
    <property type="entry name" value="FN3_dom"/>
</dbReference>
<keyword evidence="4 13" id="KW-0378">Hydrolase</keyword>
<dbReference type="InterPro" id="IPR015919">
    <property type="entry name" value="Cadherin-like_sf"/>
</dbReference>
<evidence type="ECO:0000256" key="3">
    <source>
        <dbReference type="ARBA" id="ARBA00012780"/>
    </source>
</evidence>
<accession>A0AAW7X7C5</accession>
<keyword evidence="7" id="KW-0961">Cell wall biogenesis/degradation</keyword>
<proteinExistence type="inferred from homology"/>
<feature type="region of interest" description="Disordered" evidence="9">
    <location>
        <begin position="24"/>
        <end position="55"/>
    </location>
</feature>
<dbReference type="Gene3D" id="2.70.98.30">
    <property type="entry name" value="Golgi alpha-mannosidase II, domain 4"/>
    <property type="match status" value="1"/>
</dbReference>
<dbReference type="CDD" id="cd00063">
    <property type="entry name" value="FN3"/>
    <property type="match status" value="2"/>
</dbReference>
<dbReference type="InterPro" id="IPR005200">
    <property type="entry name" value="Endo-beta-glucanase"/>
</dbReference>
<dbReference type="SMART" id="SM00736">
    <property type="entry name" value="CADG"/>
    <property type="match status" value="1"/>
</dbReference>
<dbReference type="SUPFAM" id="SSF49265">
    <property type="entry name" value="Fibronectin type III"/>
    <property type="match status" value="2"/>
</dbReference>
<dbReference type="GO" id="GO:0016020">
    <property type="term" value="C:membrane"/>
    <property type="evidence" value="ECO:0007669"/>
    <property type="project" value="InterPro"/>
</dbReference>
<comment type="caution">
    <text evidence="13">The sequence shown here is derived from an EMBL/GenBank/DDBJ whole genome shotgun (WGS) entry which is preliminary data.</text>
</comment>
<dbReference type="Pfam" id="PF05345">
    <property type="entry name" value="He_PIG"/>
    <property type="match status" value="1"/>
</dbReference>
<evidence type="ECO:0000256" key="2">
    <source>
        <dbReference type="ARBA" id="ARBA00010730"/>
    </source>
</evidence>
<dbReference type="PROSITE" id="PS51257">
    <property type="entry name" value="PROKAR_LIPOPROTEIN"/>
    <property type="match status" value="1"/>
</dbReference>
<evidence type="ECO:0000259" key="11">
    <source>
        <dbReference type="PROSITE" id="PS50853"/>
    </source>
</evidence>
<evidence type="ECO:0000256" key="1">
    <source>
        <dbReference type="ARBA" id="ARBA00000382"/>
    </source>
</evidence>
<keyword evidence="5" id="KW-0119">Carbohydrate metabolism</keyword>
<keyword evidence="10" id="KW-0732">Signal</keyword>
<dbReference type="RefSeq" id="WP_303492413.1">
    <property type="nucleotide sequence ID" value="NZ_JAUOPB010000005.1"/>
</dbReference>
<name>A0AAW7X7C5_9GAMM</name>
<evidence type="ECO:0000256" key="5">
    <source>
        <dbReference type="ARBA" id="ARBA00023277"/>
    </source>
</evidence>
<dbReference type="InterPro" id="IPR013783">
    <property type="entry name" value="Ig-like_fold"/>
</dbReference>
<dbReference type="GO" id="GO:0052861">
    <property type="term" value="F:endo-1,3(4)-beta-glucanase activity"/>
    <property type="evidence" value="ECO:0007669"/>
    <property type="project" value="InterPro"/>
</dbReference>
<evidence type="ECO:0000259" key="12">
    <source>
        <dbReference type="PROSITE" id="PS52005"/>
    </source>
</evidence>
<feature type="signal peptide" evidence="10">
    <location>
        <begin position="1"/>
        <end position="22"/>
    </location>
</feature>
<evidence type="ECO:0000256" key="4">
    <source>
        <dbReference type="ARBA" id="ARBA00022801"/>
    </source>
</evidence>
<comment type="similarity">
    <text evidence="2">Belongs to the glycosyl hydrolase 81 family.</text>
</comment>
<reference evidence="13" key="1">
    <citation type="submission" date="2023-07" db="EMBL/GenBank/DDBJ databases">
        <title>Genome content predicts the carbon catabolic preferences of heterotrophic bacteria.</title>
        <authorList>
            <person name="Gralka M."/>
        </authorList>
    </citation>
    <scope>NUCLEOTIDE SEQUENCE</scope>
    <source>
        <strain evidence="13">I3M17_2</strain>
    </source>
</reference>
<gene>
    <name evidence="13" type="ORF">Q4521_08000</name>
</gene>
<feature type="domain" description="CBM56" evidence="12">
    <location>
        <begin position="1146"/>
        <end position="1238"/>
    </location>
</feature>
<dbReference type="SMART" id="SM00060">
    <property type="entry name" value="FN3"/>
    <property type="match status" value="2"/>
</dbReference>
<dbReference type="GO" id="GO:0005509">
    <property type="term" value="F:calcium ion binding"/>
    <property type="evidence" value="ECO:0007669"/>
    <property type="project" value="InterPro"/>
</dbReference>
<dbReference type="GO" id="GO:0042973">
    <property type="term" value="F:glucan endo-1,3-beta-D-glucosidase activity"/>
    <property type="evidence" value="ECO:0007669"/>
    <property type="project" value="UniProtKB-EC"/>
</dbReference>
<evidence type="ECO:0000256" key="6">
    <source>
        <dbReference type="ARBA" id="ARBA00023295"/>
    </source>
</evidence>
<dbReference type="PROSITE" id="PS52005">
    <property type="entry name" value="CBM56"/>
    <property type="match status" value="1"/>
</dbReference>
<feature type="chain" id="PRO_5043701019" description="glucan endo-1,3-beta-D-glucosidase" evidence="10">
    <location>
        <begin position="23"/>
        <end position="1238"/>
    </location>
</feature>
<comment type="catalytic activity">
    <reaction evidence="1">
        <text>Hydrolysis of (1-&gt;3)-beta-D-glucosidic linkages in (1-&gt;3)-beta-D-glucans.</text>
        <dbReference type="EC" id="3.2.1.39"/>
    </reaction>
</comment>
<evidence type="ECO:0000313" key="14">
    <source>
        <dbReference type="Proteomes" id="UP001169760"/>
    </source>
</evidence>
<keyword evidence="8" id="KW-0624">Polysaccharide degradation</keyword>
<dbReference type="GO" id="GO:0000272">
    <property type="term" value="P:polysaccharide catabolic process"/>
    <property type="evidence" value="ECO:0007669"/>
    <property type="project" value="UniProtKB-KW"/>
</dbReference>
<feature type="domain" description="Fibronectin type-III" evidence="11">
    <location>
        <begin position="966"/>
        <end position="1054"/>
    </location>
</feature>
<dbReference type="Pfam" id="PF22184">
    <property type="entry name" value="CBM_56"/>
    <property type="match status" value="1"/>
</dbReference>
<sequence>MILRLIRAAICTVAFVSLIACGGSSTSKPTQPDTPDTDLPDTGTPEPENSEPVVQSTPATAIAAGNVYSYQIMVSDADETDVISYAAVTLPSWLAFDPDTGILTGTPQQAHAGNADVVLSYSDGSVTLQQQFTIAVSASYTEEPPTPMSRPTVNAADTSTYTITAYGAGSIADAINPASYGCVYDYGNWIYNAGIVEPGVSGCDPIGAPTYRTPQVVGEAASVPTPTHKWWGSVSFLGEMKIGDPAGAGYITPDPITARISNKGVRIMGIPNGLGAQGNQFIYSVPDPFSEVFDGIAVANSEYANLEAYLKSYSDGTATVQWQSGNLPVMQATFVHGSPYVFFKAYRGNMVLRTKAADGGEKGTFYNENNSLGIWTSVAGNKNDFLITGEGETVFNTIETDTITLTNAANEFTLTLLPTAGAGTPSSTVIQAFEDSARAVVAKVDIQYSVDRTNNMVTVTHTYKNESNTPVQTLAGLLPMHWKYSDTVLSGYKTRSARGMVQFAHVDSFSYTIPYVGVLPYLPSSVGDFDSSVLAGLVQAFVAEGPENWNPHTDTYWSGKAFNKVAELSAIARSVGMTSEADTLLNWLKAELQDWFSANTNGSLDEKKYFVYDAEWNTLLGLEESFAAHQQLNDHHFHYGYFVRAAAEICRVDASWCSADQYGPMVELLIRDYAGAKDDTMFPYVRNFDPANGFSWASGSANFVLGNNNESTSEAANAYGAIILYGLITGDNELVERGMYLHASSSVAYWEYWNNIDRYLGADADHDNFPSGYDKLTTSIIWGHGGVFSTWFSGAYAHILGIQGLPTNPLIFHVGLHPEYMEDYVALGLSESSNNKPSGLIDDQWRDIWWNLWAMTDAEAAIADYNTVGSNYAPEFGETKAHTYHWLHTWNALGHLKTGTGELTVNDPAALVFEKDGIKTYVAYNFSGTPKTILASDGFEFIAQPNDFTVVTTADNNPDDTQPPTLPANLQALNLTQTSLDIKWDASTDNYRMAGYVVQVLQADTLIEETSSIASNASFNNLTASTSYTIQVKAKDRSGNETAWVSITVTTPSETDDLLPTLDGGVYSANVGPNSADLSWAAATDDRGIASYTIEVQVGGAVFVTETVFDTSYTLSGLTEATEYNVAVYATDTGGQQSATISGIVNTTSNPFGSGCELVCASATSSSSVTFTVHQAGAVDIHYLVNGGNQQNVRMSTQADTSVYEVTGLSAGDVVRVSFTIIPLDGGAYDTDWENYTF</sequence>
<dbReference type="PANTHER" id="PTHR31983">
    <property type="entry name" value="ENDO-1,3(4)-BETA-GLUCANASE 1"/>
    <property type="match status" value="1"/>
</dbReference>
<protein>
    <recommendedName>
        <fullName evidence="3">glucan endo-1,3-beta-D-glucosidase</fullName>
        <ecNumber evidence="3">3.2.1.39</ecNumber>
    </recommendedName>
</protein>
<dbReference type="AlphaFoldDB" id="A0AAW7X7C5"/>
<dbReference type="Proteomes" id="UP001169760">
    <property type="component" value="Unassembled WGS sequence"/>
</dbReference>
<dbReference type="SUPFAM" id="SSF49313">
    <property type="entry name" value="Cadherin-like"/>
    <property type="match status" value="1"/>
</dbReference>
<evidence type="ECO:0000256" key="8">
    <source>
        <dbReference type="ARBA" id="ARBA00023326"/>
    </source>
</evidence>
<dbReference type="InterPro" id="IPR006644">
    <property type="entry name" value="Cadg"/>
</dbReference>
<dbReference type="InterPro" id="IPR047569">
    <property type="entry name" value="CBM56"/>
</dbReference>
<dbReference type="EMBL" id="JAUOPB010000005">
    <property type="protein sequence ID" value="MDO6422413.1"/>
    <property type="molecule type" value="Genomic_DNA"/>
</dbReference>